<organism evidence="1 2">
    <name type="scientific">Araneus ventricosus</name>
    <name type="common">Orbweaver spider</name>
    <name type="synonym">Epeira ventricosa</name>
    <dbReference type="NCBI Taxonomy" id="182803"/>
    <lineage>
        <taxon>Eukaryota</taxon>
        <taxon>Metazoa</taxon>
        <taxon>Ecdysozoa</taxon>
        <taxon>Arthropoda</taxon>
        <taxon>Chelicerata</taxon>
        <taxon>Arachnida</taxon>
        <taxon>Araneae</taxon>
        <taxon>Araneomorphae</taxon>
        <taxon>Entelegynae</taxon>
        <taxon>Araneoidea</taxon>
        <taxon>Araneidae</taxon>
        <taxon>Araneus</taxon>
    </lineage>
</organism>
<dbReference type="EMBL" id="BGPR01003104">
    <property type="protein sequence ID" value="GBM83732.1"/>
    <property type="molecule type" value="Genomic_DNA"/>
</dbReference>
<evidence type="ECO:0000313" key="2">
    <source>
        <dbReference type="Proteomes" id="UP000499080"/>
    </source>
</evidence>
<evidence type="ECO:0008006" key="3">
    <source>
        <dbReference type="Google" id="ProtNLM"/>
    </source>
</evidence>
<keyword evidence="2" id="KW-1185">Reference proteome</keyword>
<dbReference type="OrthoDB" id="9979538at2759"/>
<dbReference type="Proteomes" id="UP000499080">
    <property type="component" value="Unassembled WGS sequence"/>
</dbReference>
<accession>A0A4Y2J3G8</accession>
<gene>
    <name evidence="1" type="ORF">AVEN_261318_1</name>
</gene>
<evidence type="ECO:0000313" key="1">
    <source>
        <dbReference type="EMBL" id="GBM83732.1"/>
    </source>
</evidence>
<protein>
    <recommendedName>
        <fullName evidence="3">DUF4817 domain-containing protein</fullName>
    </recommendedName>
</protein>
<name>A0A4Y2J3G8_ARAVE</name>
<reference evidence="1 2" key="1">
    <citation type="journal article" date="2019" name="Sci. Rep.">
        <title>Orb-weaving spider Araneus ventricosus genome elucidates the spidroin gene catalogue.</title>
        <authorList>
            <person name="Kono N."/>
            <person name="Nakamura H."/>
            <person name="Ohtoshi R."/>
            <person name="Moran D.A.P."/>
            <person name="Shinohara A."/>
            <person name="Yoshida Y."/>
            <person name="Fujiwara M."/>
            <person name="Mori M."/>
            <person name="Tomita M."/>
            <person name="Arakawa K."/>
        </authorList>
    </citation>
    <scope>NUCLEOTIDE SEQUENCE [LARGE SCALE GENOMIC DNA]</scope>
</reference>
<proteinExistence type="predicted"/>
<dbReference type="AlphaFoldDB" id="A0A4Y2J3G8"/>
<comment type="caution">
    <text evidence="1">The sequence shown here is derived from an EMBL/GenBank/DDBJ whole genome shotgun (WGS) entry which is preliminary data.</text>
</comment>
<sequence>MQINLAIQHLDGMDSSFDPSSVLSLPDRALMVKHFYRNDESKTIALEKFRMEKGLKAQKHPISLNGILNLERRFEETESLEDRARSGRPSLSAERIHVVESAMGELAAETSTGGSRAREAG</sequence>